<gene>
    <name evidence="1" type="ORF">CIB95_07580</name>
</gene>
<proteinExistence type="predicted"/>
<evidence type="ECO:0000313" key="1">
    <source>
        <dbReference type="EMBL" id="OZM57317.1"/>
    </source>
</evidence>
<dbReference type="Proteomes" id="UP000217083">
    <property type="component" value="Unassembled WGS sequence"/>
</dbReference>
<name>A0A263BVG2_9BACI</name>
<comment type="caution">
    <text evidence="1">The sequence shown here is derived from an EMBL/GenBank/DDBJ whole genome shotgun (WGS) entry which is preliminary data.</text>
</comment>
<organism evidence="1 2">
    <name type="scientific">Lottiidibacillus patelloidae</name>
    <dbReference type="NCBI Taxonomy" id="2670334"/>
    <lineage>
        <taxon>Bacteria</taxon>
        <taxon>Bacillati</taxon>
        <taxon>Bacillota</taxon>
        <taxon>Bacilli</taxon>
        <taxon>Bacillales</taxon>
        <taxon>Bacillaceae</taxon>
        <taxon>Lottiidibacillus</taxon>
    </lineage>
</organism>
<reference evidence="2" key="1">
    <citation type="submission" date="2017-08" db="EMBL/GenBank/DDBJ databases">
        <authorList>
            <person name="Huang Z."/>
        </authorList>
    </citation>
    <scope>NUCLEOTIDE SEQUENCE [LARGE SCALE GENOMIC DNA]</scope>
    <source>
        <strain evidence="2">SA5d-4</strain>
    </source>
</reference>
<keyword evidence="2" id="KW-1185">Reference proteome</keyword>
<reference evidence="1 2" key="2">
    <citation type="submission" date="2017-09" db="EMBL/GenBank/DDBJ databases">
        <title>Bacillus patelloidae sp. nov., isolated from the intestinal tract of a marine limpet.</title>
        <authorList>
            <person name="Liu R."/>
            <person name="Dong C."/>
            <person name="Shao Z."/>
        </authorList>
    </citation>
    <scope>NUCLEOTIDE SEQUENCE [LARGE SCALE GENOMIC DNA]</scope>
    <source>
        <strain evidence="1 2">SA5d-4</strain>
    </source>
</reference>
<evidence type="ECO:0008006" key="3">
    <source>
        <dbReference type="Google" id="ProtNLM"/>
    </source>
</evidence>
<dbReference type="AlphaFoldDB" id="A0A263BVG2"/>
<dbReference type="RefSeq" id="WP_094923896.1">
    <property type="nucleotide sequence ID" value="NZ_NPIA01000003.1"/>
</dbReference>
<protein>
    <recommendedName>
        <fullName evidence="3">DUF4025 domain-containing protein</fullName>
    </recommendedName>
</protein>
<sequence length="72" mass="8219">MNKDKSFLRDTFISEEKDVIKDTALNPQFSMAEQPFTTTEMYTGNSINEHTDMEEANLEIAKSEIGQNIENS</sequence>
<evidence type="ECO:0000313" key="2">
    <source>
        <dbReference type="Proteomes" id="UP000217083"/>
    </source>
</evidence>
<accession>A0A263BVG2</accession>
<dbReference type="EMBL" id="NPIA01000003">
    <property type="protein sequence ID" value="OZM57317.1"/>
    <property type="molecule type" value="Genomic_DNA"/>
</dbReference>